<reference evidence="2" key="1">
    <citation type="submission" date="2013-08" db="EMBL/GenBank/DDBJ databases">
        <authorList>
            <person name="Mendez C."/>
            <person name="Richter M."/>
            <person name="Ferrer M."/>
            <person name="Sanchez J."/>
        </authorList>
    </citation>
    <scope>NUCLEOTIDE SEQUENCE</scope>
</reference>
<protein>
    <submittedName>
        <fullName evidence="2">HipA domain-containing protein</fullName>
    </submittedName>
</protein>
<evidence type="ECO:0000256" key="1">
    <source>
        <dbReference type="SAM" id="MobiDB-lite"/>
    </source>
</evidence>
<gene>
    <name evidence="2" type="ORF">B1A_03554</name>
</gene>
<dbReference type="EMBL" id="AUZX01002615">
    <property type="protein sequence ID" value="EQD75958.1"/>
    <property type="molecule type" value="Genomic_DNA"/>
</dbReference>
<reference evidence="2" key="2">
    <citation type="journal article" date="2014" name="ISME J.">
        <title>Microbial stratification in low pH oxic and suboxic macroscopic growths along an acid mine drainage.</title>
        <authorList>
            <person name="Mendez-Garcia C."/>
            <person name="Mesa V."/>
            <person name="Sprenger R.R."/>
            <person name="Richter M."/>
            <person name="Diez M.S."/>
            <person name="Solano J."/>
            <person name="Bargiela R."/>
            <person name="Golyshina O.V."/>
            <person name="Manteca A."/>
            <person name="Ramos J.L."/>
            <person name="Gallego J.R."/>
            <person name="Llorente I."/>
            <person name="Martins Dos Santos V.A."/>
            <person name="Jensen O.N."/>
            <person name="Pelaez A.I."/>
            <person name="Sanchez J."/>
            <person name="Ferrer M."/>
        </authorList>
    </citation>
    <scope>NUCLEOTIDE SEQUENCE</scope>
</reference>
<feature type="region of interest" description="Disordered" evidence="1">
    <location>
        <begin position="57"/>
        <end position="76"/>
    </location>
</feature>
<organism evidence="2">
    <name type="scientific">mine drainage metagenome</name>
    <dbReference type="NCBI Taxonomy" id="410659"/>
    <lineage>
        <taxon>unclassified sequences</taxon>
        <taxon>metagenomes</taxon>
        <taxon>ecological metagenomes</taxon>
    </lineage>
</organism>
<comment type="caution">
    <text evidence="2">The sequence shown here is derived from an EMBL/GenBank/DDBJ whole genome shotgun (WGS) entry which is preliminary data.</text>
</comment>
<evidence type="ECO:0000313" key="2">
    <source>
        <dbReference type="EMBL" id="EQD75958.1"/>
    </source>
</evidence>
<name>T1C524_9ZZZZ</name>
<accession>T1C524</accession>
<sequence length="76" mass="8272">MRLRRDDAGDFLDNRHDMAAPPFVQLREVEAANLALERDEDNTAPAGDDWLRMLIAPGGSLGGARPKAGDCPRPTT</sequence>
<proteinExistence type="predicted"/>
<dbReference type="AlphaFoldDB" id="T1C524"/>